<accession>A0A3M6UY73</accession>
<dbReference type="Pfam" id="PF02475">
    <property type="entry name" value="TRM5-TYW2_MTfase"/>
    <property type="match status" value="1"/>
</dbReference>
<dbReference type="STRING" id="46731.A0A3M6UY73"/>
<evidence type="ECO:0000256" key="1">
    <source>
        <dbReference type="ARBA" id="ARBA00004797"/>
    </source>
</evidence>
<name>A0A3M6UY73_POCDA</name>
<dbReference type="OrthoDB" id="408788at2759"/>
<dbReference type="Proteomes" id="UP000275408">
    <property type="component" value="Unassembled WGS sequence"/>
</dbReference>
<evidence type="ECO:0000256" key="2">
    <source>
        <dbReference type="ARBA" id="ARBA00012265"/>
    </source>
</evidence>
<dbReference type="Gene3D" id="3.30.300.110">
    <property type="entry name" value="Met-10+ protein-like domains"/>
    <property type="match status" value="1"/>
</dbReference>
<dbReference type="PANTHER" id="PTHR23245:SF25">
    <property type="entry name" value="TRNA WYBUTOSINE-SYNTHESIZING PROTEIN 2 HOMOLOG"/>
    <property type="match status" value="1"/>
</dbReference>
<feature type="domain" description="SAM-dependent methyltransferase TRM5/TYW2-type" evidence="8">
    <location>
        <begin position="102"/>
        <end position="433"/>
    </location>
</feature>
<sequence>KYFEDRGLYDKERKVTKSSTNEVMIPLQQEPAEKLNEQSGKSDTSWLVPFEGRVECIDADKLIVRLGRLSPQEKLKIALDNLLYMNGRTFDGLLPDDIPSHWEQHGDLILLPENSFTSEKWRDFDGELWRTVAKSLGVTRLAKKSAICRDGFRTPKVTMLLGENGWVTHTDNGIKYTFDVTKCMFSSGNITEKIRVGNFDCSGQTVVDLYAGIGYFVLPYLVHAKAAMVHACEWNENAVEALRRNLKLNGVDKQCVIHEGDNLKFPLRGVADHVNLGLIPSSEAGWLVACAALRLDRGGWLHVHGNVTSSIKDQKGIVNSKLSESLAGETCLSVSQTKKANMTSPQSTFDDNCGFNGVEQPPSFWKQNHIPSCNKKVKQEWLDWAKYVAQTILPHLRKSHGKQEWNVQVRHIEHVKSYAPHIDHVVLDVECCPSCD</sequence>
<keyword evidence="4" id="KW-0949">S-adenosyl-L-methionine</keyword>
<evidence type="ECO:0000256" key="6">
    <source>
        <dbReference type="ARBA" id="ARBA00049400"/>
    </source>
</evidence>
<evidence type="ECO:0000313" key="9">
    <source>
        <dbReference type="EMBL" id="RMX58646.1"/>
    </source>
</evidence>
<comment type="catalytic activity">
    <reaction evidence="6">
        <text>4-demethylwyosine(37) in tRNA(Phe) + S-adenosyl-L-methionine = 4-demethyl-7-[(3S)-3-amino-3-carboxypropyl]wyosine(37) in tRNA(Phe) + S-methyl-5'-thioadenosine + H(+)</text>
        <dbReference type="Rhea" id="RHEA:36355"/>
        <dbReference type="Rhea" id="RHEA-COMP:10164"/>
        <dbReference type="Rhea" id="RHEA-COMP:10378"/>
        <dbReference type="ChEBI" id="CHEBI:15378"/>
        <dbReference type="ChEBI" id="CHEBI:17509"/>
        <dbReference type="ChEBI" id="CHEBI:59789"/>
        <dbReference type="ChEBI" id="CHEBI:64315"/>
        <dbReference type="ChEBI" id="CHEBI:73550"/>
        <dbReference type="EC" id="2.5.1.114"/>
    </reaction>
</comment>
<dbReference type="SUPFAM" id="SSF53335">
    <property type="entry name" value="S-adenosyl-L-methionine-dependent methyltransferases"/>
    <property type="match status" value="1"/>
</dbReference>
<evidence type="ECO:0000313" key="10">
    <source>
        <dbReference type="Proteomes" id="UP000275408"/>
    </source>
</evidence>
<dbReference type="CDD" id="cd02440">
    <property type="entry name" value="AdoMet_MTases"/>
    <property type="match status" value="1"/>
</dbReference>
<comment type="caution">
    <text evidence="9">The sequence shown here is derived from an EMBL/GenBank/DDBJ whole genome shotgun (WGS) entry which is preliminary data.</text>
</comment>
<feature type="non-terminal residue" evidence="9">
    <location>
        <position position="1"/>
    </location>
</feature>
<dbReference type="Pfam" id="PF25133">
    <property type="entry name" value="TYW2_N_2"/>
    <property type="match status" value="1"/>
</dbReference>
<dbReference type="GO" id="GO:0030488">
    <property type="term" value="P:tRNA methylation"/>
    <property type="evidence" value="ECO:0007669"/>
    <property type="project" value="TreeGrafter"/>
</dbReference>
<dbReference type="GO" id="GO:0031591">
    <property type="term" value="P:wybutosine biosynthetic process"/>
    <property type="evidence" value="ECO:0007669"/>
    <property type="project" value="TreeGrafter"/>
</dbReference>
<dbReference type="PANTHER" id="PTHR23245">
    <property type="entry name" value="TRNA METHYLTRANSFERASE"/>
    <property type="match status" value="1"/>
</dbReference>
<evidence type="ECO:0000256" key="4">
    <source>
        <dbReference type="ARBA" id="ARBA00022691"/>
    </source>
</evidence>
<dbReference type="GO" id="GO:0102522">
    <property type="term" value="F:tRNA 4-demethylwyosine alpha-amino-alpha-carboxypropyltransferase activity"/>
    <property type="evidence" value="ECO:0007669"/>
    <property type="project" value="UniProtKB-EC"/>
</dbReference>
<keyword evidence="3" id="KW-0808">Transferase</keyword>
<dbReference type="InterPro" id="IPR056743">
    <property type="entry name" value="TRM5-TYW2-like_MTfase"/>
</dbReference>
<dbReference type="GO" id="GO:0005737">
    <property type="term" value="C:cytoplasm"/>
    <property type="evidence" value="ECO:0007669"/>
    <property type="project" value="TreeGrafter"/>
</dbReference>
<dbReference type="Gene3D" id="3.40.50.150">
    <property type="entry name" value="Vaccinia Virus protein VP39"/>
    <property type="match status" value="2"/>
</dbReference>
<keyword evidence="5" id="KW-0819">tRNA processing</keyword>
<gene>
    <name evidence="9" type="ORF">pdam_00017977</name>
</gene>
<dbReference type="InterPro" id="IPR029063">
    <property type="entry name" value="SAM-dependent_MTases_sf"/>
</dbReference>
<organism evidence="9 10">
    <name type="scientific">Pocillopora damicornis</name>
    <name type="common">Cauliflower coral</name>
    <name type="synonym">Millepora damicornis</name>
    <dbReference type="NCBI Taxonomy" id="46731"/>
    <lineage>
        <taxon>Eukaryota</taxon>
        <taxon>Metazoa</taxon>
        <taxon>Cnidaria</taxon>
        <taxon>Anthozoa</taxon>
        <taxon>Hexacorallia</taxon>
        <taxon>Scleractinia</taxon>
        <taxon>Astrocoeniina</taxon>
        <taxon>Pocilloporidae</taxon>
        <taxon>Pocillopora</taxon>
    </lineage>
</organism>
<feature type="region of interest" description="Disordered" evidence="7">
    <location>
        <begin position="19"/>
        <end position="39"/>
    </location>
</feature>
<evidence type="ECO:0000256" key="3">
    <source>
        <dbReference type="ARBA" id="ARBA00022679"/>
    </source>
</evidence>
<keyword evidence="10" id="KW-1185">Reference proteome</keyword>
<dbReference type="InterPro" id="IPR030382">
    <property type="entry name" value="MeTrfase_TRM5/TYW2"/>
</dbReference>
<evidence type="ECO:0000256" key="5">
    <source>
        <dbReference type="ARBA" id="ARBA00022694"/>
    </source>
</evidence>
<proteinExistence type="predicted"/>
<reference evidence="9 10" key="1">
    <citation type="journal article" date="2018" name="Sci. Rep.">
        <title>Comparative analysis of the Pocillopora damicornis genome highlights role of immune system in coral evolution.</title>
        <authorList>
            <person name="Cunning R."/>
            <person name="Bay R.A."/>
            <person name="Gillette P."/>
            <person name="Baker A.C."/>
            <person name="Traylor-Knowles N."/>
        </authorList>
    </citation>
    <scope>NUCLEOTIDE SEQUENCE [LARGE SCALE GENOMIC DNA]</scope>
    <source>
        <strain evidence="9">RSMAS</strain>
        <tissue evidence="9">Whole animal</tissue>
    </source>
</reference>
<evidence type="ECO:0000259" key="8">
    <source>
        <dbReference type="PROSITE" id="PS51684"/>
    </source>
</evidence>
<comment type="pathway">
    <text evidence="1">tRNA modification; wybutosine-tRNA(Phe) biosynthesis.</text>
</comment>
<dbReference type="EMBL" id="RCHS01000475">
    <property type="protein sequence ID" value="RMX58646.1"/>
    <property type="molecule type" value="Genomic_DNA"/>
</dbReference>
<dbReference type="EC" id="2.5.1.114" evidence="2"/>
<dbReference type="InterPro" id="IPR056744">
    <property type="entry name" value="TRM5/TYW2-like_N"/>
</dbReference>
<dbReference type="PROSITE" id="PS51684">
    <property type="entry name" value="SAM_MT_TRM5_TYW2"/>
    <property type="match status" value="1"/>
</dbReference>
<evidence type="ECO:0000256" key="7">
    <source>
        <dbReference type="SAM" id="MobiDB-lite"/>
    </source>
</evidence>
<dbReference type="GO" id="GO:0008175">
    <property type="term" value="F:tRNA methyltransferase activity"/>
    <property type="evidence" value="ECO:0007669"/>
    <property type="project" value="TreeGrafter"/>
</dbReference>
<protein>
    <recommendedName>
        <fullName evidence="2">tRNA(Phe) (4-demethylwyosine(37)-C(7)) aminocarboxypropyltransferase</fullName>
        <ecNumber evidence="2">2.5.1.114</ecNumber>
    </recommendedName>
</protein>
<dbReference type="FunFam" id="3.30.300.110:FF:000002">
    <property type="entry name" value="tRNA wybutosine-synthesizing protein 2 homolog"/>
    <property type="match status" value="1"/>
</dbReference>
<dbReference type="AlphaFoldDB" id="A0A3M6UY73"/>